<dbReference type="RefSeq" id="WP_154225604.1">
    <property type="nucleotide sequence ID" value="NZ_CP045309.1"/>
</dbReference>
<evidence type="ECO:0000313" key="2">
    <source>
        <dbReference type="Proteomes" id="UP000477779"/>
    </source>
</evidence>
<sequence length="46" mass="5084">MARVVAAHRNRCRVLGHGPIVTRDRLAEGAVREPHGGREVAVPEWT</sequence>
<name>A0AAJ3DM73_9ACTN</name>
<organism evidence="1 2">
    <name type="scientific">Micromonospora terminaliae</name>
    <dbReference type="NCBI Taxonomy" id="1914461"/>
    <lineage>
        <taxon>Bacteria</taxon>
        <taxon>Bacillati</taxon>
        <taxon>Actinomycetota</taxon>
        <taxon>Actinomycetes</taxon>
        <taxon>Micromonosporales</taxon>
        <taxon>Micromonosporaceae</taxon>
        <taxon>Micromonospora</taxon>
    </lineage>
</organism>
<accession>A0AAJ3DM73</accession>
<gene>
    <name evidence="1" type="ORF">G3561_28965</name>
</gene>
<protein>
    <submittedName>
        <fullName evidence="1">Uncharacterized protein</fullName>
    </submittedName>
</protein>
<dbReference type="EMBL" id="JAAHBZ010000019">
    <property type="protein sequence ID" value="NES31576.1"/>
    <property type="molecule type" value="Genomic_DNA"/>
</dbReference>
<dbReference type="AlphaFoldDB" id="A0AAJ3DM73"/>
<evidence type="ECO:0000313" key="1">
    <source>
        <dbReference type="EMBL" id="NES31576.1"/>
    </source>
</evidence>
<reference evidence="1 2" key="1">
    <citation type="submission" date="2020-02" db="EMBL/GenBank/DDBJ databases">
        <title>WGS of Micromonospora spp. isolated from hot spring.</title>
        <authorList>
            <person name="Thawai C."/>
        </authorList>
    </citation>
    <scope>NUCLEOTIDE SEQUENCE [LARGE SCALE GENOMIC DNA]</scope>
    <source>
        <strain evidence="1 2">TMS7</strain>
    </source>
</reference>
<comment type="caution">
    <text evidence="1">The sequence shown here is derived from an EMBL/GenBank/DDBJ whole genome shotgun (WGS) entry which is preliminary data.</text>
</comment>
<dbReference type="Proteomes" id="UP000477779">
    <property type="component" value="Unassembled WGS sequence"/>
</dbReference>
<proteinExistence type="predicted"/>